<dbReference type="NCBIfam" id="TIGR04283">
    <property type="entry name" value="glyco_like_mftF"/>
    <property type="match status" value="1"/>
</dbReference>
<evidence type="ECO:0000256" key="5">
    <source>
        <dbReference type="ARBA" id="ARBA00022746"/>
    </source>
</evidence>
<dbReference type="PANTHER" id="PTHR43646:SF2">
    <property type="entry name" value="GLYCOSYLTRANSFERASE 2-LIKE DOMAIN-CONTAINING PROTEIN"/>
    <property type="match status" value="1"/>
</dbReference>
<dbReference type="GO" id="GO:0005886">
    <property type="term" value="C:plasma membrane"/>
    <property type="evidence" value="ECO:0007669"/>
    <property type="project" value="UniProtKB-SubCell"/>
</dbReference>
<sequence length="228" mass="26188">MKPLISVIIPVLNEEDGIVDILEHVNSLAGNKEVIVVDGGSTDQTLQLAEELADQVCETEAGRGHQMNYGAQGAGGDVLFFLHSDSWLEEGSLLELEEVMQKQEIIGGCFSLKIDDDSWPLKFIAWTSNLRAKYLNLIFGDQGIFVRREVFEQLNGYPEIELMEDWEFSQQLAKQEGKLKQLEHKIYTSARRWEKNGTWRTIWLMHKIKFLYLLGVDPEKLREIYRKG</sequence>
<organism evidence="12 13">
    <name type="scientific">Halanaerobacter jeridensis</name>
    <dbReference type="NCBI Taxonomy" id="706427"/>
    <lineage>
        <taxon>Bacteria</taxon>
        <taxon>Bacillati</taxon>
        <taxon>Bacillota</taxon>
        <taxon>Clostridia</taxon>
        <taxon>Halanaerobiales</taxon>
        <taxon>Halobacteroidaceae</taxon>
        <taxon>Halanaerobacter</taxon>
    </lineage>
</organism>
<dbReference type="GO" id="GO:0016117">
    <property type="term" value="P:carotenoid biosynthetic process"/>
    <property type="evidence" value="ECO:0007669"/>
    <property type="project" value="UniProtKB-KW"/>
</dbReference>
<proteinExistence type="inferred from homology"/>
<dbReference type="Proteomes" id="UP000774000">
    <property type="component" value="Unassembled WGS sequence"/>
</dbReference>
<evidence type="ECO:0000256" key="4">
    <source>
        <dbReference type="ARBA" id="ARBA00022679"/>
    </source>
</evidence>
<keyword evidence="5" id="KW-0125">Carotenoid biosynthesis</keyword>
<comment type="subcellular location">
    <subcellularLocation>
        <location evidence="1">Cell membrane</location>
    </subcellularLocation>
</comment>
<keyword evidence="4 12" id="KW-0808">Transferase</keyword>
<dbReference type="CDD" id="cd02522">
    <property type="entry name" value="GT_2_like_a"/>
    <property type="match status" value="1"/>
</dbReference>
<comment type="caution">
    <text evidence="12">The sequence shown here is derived from an EMBL/GenBank/DDBJ whole genome shotgun (WGS) entry which is preliminary data.</text>
</comment>
<keyword evidence="13" id="KW-1185">Reference proteome</keyword>
<protein>
    <recommendedName>
        <fullName evidence="10">4,4'-diaponeurosporenoate glycosyltransferase</fullName>
    </recommendedName>
</protein>
<evidence type="ECO:0000256" key="6">
    <source>
        <dbReference type="ARBA" id="ARBA00023136"/>
    </source>
</evidence>
<evidence type="ECO:0000256" key="1">
    <source>
        <dbReference type="ARBA" id="ARBA00004236"/>
    </source>
</evidence>
<keyword evidence="6" id="KW-0472">Membrane</keyword>
<name>A0A938XS01_9FIRM</name>
<evidence type="ECO:0000259" key="11">
    <source>
        <dbReference type="Pfam" id="PF00535"/>
    </source>
</evidence>
<comment type="similarity">
    <text evidence="9">Belongs to the glycosyltransferase 2 family. CrtQ subfamily.</text>
</comment>
<evidence type="ECO:0000256" key="8">
    <source>
        <dbReference type="ARBA" id="ARBA00037904"/>
    </source>
</evidence>
<evidence type="ECO:0000313" key="13">
    <source>
        <dbReference type="Proteomes" id="UP000774000"/>
    </source>
</evidence>
<dbReference type="AlphaFoldDB" id="A0A938XS01"/>
<dbReference type="InterPro" id="IPR001173">
    <property type="entry name" value="Glyco_trans_2-like"/>
</dbReference>
<dbReference type="EMBL" id="JAFBDQ010000005">
    <property type="protein sequence ID" value="MBM7556405.1"/>
    <property type="molecule type" value="Genomic_DNA"/>
</dbReference>
<keyword evidence="2" id="KW-1003">Cell membrane</keyword>
<keyword evidence="3" id="KW-0328">Glycosyltransferase</keyword>
<evidence type="ECO:0000256" key="2">
    <source>
        <dbReference type="ARBA" id="ARBA00022475"/>
    </source>
</evidence>
<evidence type="ECO:0000256" key="3">
    <source>
        <dbReference type="ARBA" id="ARBA00022676"/>
    </source>
</evidence>
<reference evidence="12" key="1">
    <citation type="submission" date="2021-01" db="EMBL/GenBank/DDBJ databases">
        <title>Genomic Encyclopedia of Type Strains, Phase IV (KMG-IV): sequencing the most valuable type-strain genomes for metagenomic binning, comparative biology and taxonomic classification.</title>
        <authorList>
            <person name="Goeker M."/>
        </authorList>
    </citation>
    <scope>NUCLEOTIDE SEQUENCE</scope>
    <source>
        <strain evidence="12">DSM 23230</strain>
    </source>
</reference>
<dbReference type="SUPFAM" id="SSF53448">
    <property type="entry name" value="Nucleotide-diphospho-sugar transferases"/>
    <property type="match status" value="1"/>
</dbReference>
<evidence type="ECO:0000256" key="10">
    <source>
        <dbReference type="ARBA" id="ARBA00040345"/>
    </source>
</evidence>
<dbReference type="Gene3D" id="3.90.550.10">
    <property type="entry name" value="Spore Coat Polysaccharide Biosynthesis Protein SpsA, Chain A"/>
    <property type="match status" value="1"/>
</dbReference>
<evidence type="ECO:0000256" key="7">
    <source>
        <dbReference type="ARBA" id="ARBA00037281"/>
    </source>
</evidence>
<comment type="function">
    <text evidence="7">Catalyzes the glycosylation of 4,4'-diaponeurosporenoate, i.e. the esterification of glucose at the C1'' position with the carboxyl group of 4,4'-diaponeurosporenic acid, to form glycosyl-4,4'-diaponeurosporenoate. This is a step in the biosynthesis of staphyloxanthin, an orange pigment present in most staphylococci strains.</text>
</comment>
<comment type="pathway">
    <text evidence="8">Carotenoid biosynthesis; staphyloxanthin biosynthesis; staphyloxanthin from farnesyl diphosphate: step 4/5.</text>
</comment>
<evidence type="ECO:0000256" key="9">
    <source>
        <dbReference type="ARBA" id="ARBA00038120"/>
    </source>
</evidence>
<dbReference type="RefSeq" id="WP_204701183.1">
    <property type="nucleotide sequence ID" value="NZ_JAFBDQ010000005.1"/>
</dbReference>
<dbReference type="InterPro" id="IPR026461">
    <property type="entry name" value="Trfase_2_rSAM/seldom_assoc"/>
</dbReference>
<dbReference type="GO" id="GO:0016757">
    <property type="term" value="F:glycosyltransferase activity"/>
    <property type="evidence" value="ECO:0007669"/>
    <property type="project" value="UniProtKB-KW"/>
</dbReference>
<gene>
    <name evidence="12" type="ORF">JOC47_001248</name>
</gene>
<dbReference type="InterPro" id="IPR029044">
    <property type="entry name" value="Nucleotide-diphossugar_trans"/>
</dbReference>
<dbReference type="Pfam" id="PF00535">
    <property type="entry name" value="Glycos_transf_2"/>
    <property type="match status" value="1"/>
</dbReference>
<accession>A0A938XS01</accession>
<dbReference type="PANTHER" id="PTHR43646">
    <property type="entry name" value="GLYCOSYLTRANSFERASE"/>
    <property type="match status" value="1"/>
</dbReference>
<feature type="domain" description="Glycosyltransferase 2-like" evidence="11">
    <location>
        <begin position="6"/>
        <end position="153"/>
    </location>
</feature>
<evidence type="ECO:0000313" key="12">
    <source>
        <dbReference type="EMBL" id="MBM7556405.1"/>
    </source>
</evidence>